<dbReference type="Proteomes" id="UP000504634">
    <property type="component" value="Unplaced"/>
</dbReference>
<sequence>MSDDDCDIFSISRKRAQAQVLPQKIPSLVDVPCERAADYDFITKKDTKVKKAAKYSKIKETKQTEIKKNVRKNAKKCADSEELEVPTEPPPSSLPSVKTGAVLPEAPPLSPISQMIFEMEQKKIGDMENLPVARRTRSSHGKRQPLPEPDDIVEKAPSPPKRRGRKSRAAAASSSAAVLETFLLGNTATRSQKTRRQAVAEIAAHAPVVDSVDLVSAVVPRVEGFVNLNSDEENEEPVDKHVCAVEEDFDWDNPLVDVSLCWLGEIQVYKLRKYQKFSHIFKEIAERNNVAEKDILINLDAHFIQPNESPNSIDLQIYHIINGRAVNNNKTEIKSKDHKEIYDHQKLLRKPKNFQLKVQADEWKKPLIIPLDKSETFKILYIKCAEELNCKVQEIRLLFDGEFLDINDTPENQDMEGNEMIDLRFVK</sequence>
<dbReference type="CDD" id="cd01763">
    <property type="entry name" value="Ubl_SUMO_like"/>
    <property type="match status" value="1"/>
</dbReference>
<evidence type="ECO:0000313" key="5">
    <source>
        <dbReference type="Proteomes" id="UP000504634"/>
    </source>
</evidence>
<feature type="domain" description="Ubiquitin-like" evidence="4">
    <location>
        <begin position="354"/>
        <end position="427"/>
    </location>
</feature>
<gene>
    <name evidence="6" type="primary">LOC115621329</name>
</gene>
<dbReference type="OrthoDB" id="442921at2759"/>
<feature type="compositionally biased region" description="Basic residues" evidence="3">
    <location>
        <begin position="134"/>
        <end position="143"/>
    </location>
</feature>
<feature type="region of interest" description="Disordered" evidence="3">
    <location>
        <begin position="72"/>
        <end position="97"/>
    </location>
</feature>
<evidence type="ECO:0000256" key="1">
    <source>
        <dbReference type="ARBA" id="ARBA00004123"/>
    </source>
</evidence>
<dbReference type="InterPro" id="IPR052324">
    <property type="entry name" value="NFATC2-Int_DNA_Repair"/>
</dbReference>
<evidence type="ECO:0000313" key="6">
    <source>
        <dbReference type="RefSeq" id="XP_030370809.1"/>
    </source>
</evidence>
<dbReference type="InterPro" id="IPR029071">
    <property type="entry name" value="Ubiquitin-like_domsf"/>
</dbReference>
<protein>
    <submittedName>
        <fullName evidence="6">Uncharacterized protein CG4449</fullName>
    </submittedName>
</protein>
<name>A0A6J2T483_DROLE</name>
<dbReference type="PANTHER" id="PTHR47187:SF1">
    <property type="entry name" value="NFATC2-INTERACTING PROTEIN"/>
    <property type="match status" value="1"/>
</dbReference>
<evidence type="ECO:0000256" key="3">
    <source>
        <dbReference type="SAM" id="MobiDB-lite"/>
    </source>
</evidence>
<evidence type="ECO:0000259" key="4">
    <source>
        <dbReference type="PROSITE" id="PS50053"/>
    </source>
</evidence>
<keyword evidence="5" id="KW-1185">Reference proteome</keyword>
<dbReference type="SUPFAM" id="SSF54236">
    <property type="entry name" value="Ubiquitin-like"/>
    <property type="match status" value="1"/>
</dbReference>
<dbReference type="CTD" id="42748"/>
<dbReference type="PROSITE" id="PS50053">
    <property type="entry name" value="UBIQUITIN_2"/>
    <property type="match status" value="1"/>
</dbReference>
<reference evidence="6" key="1">
    <citation type="submission" date="2025-08" db="UniProtKB">
        <authorList>
            <consortium name="RefSeq"/>
        </authorList>
    </citation>
    <scope>IDENTIFICATION</scope>
    <source>
        <strain evidence="6">11010-0011.00</strain>
        <tissue evidence="6">Whole body</tissue>
    </source>
</reference>
<dbReference type="GO" id="GO:0045944">
    <property type="term" value="P:positive regulation of transcription by RNA polymerase II"/>
    <property type="evidence" value="ECO:0007669"/>
    <property type="project" value="TreeGrafter"/>
</dbReference>
<dbReference type="Gene3D" id="3.10.20.90">
    <property type="entry name" value="Phosphatidylinositol 3-kinase Catalytic Subunit, Chain A, domain 1"/>
    <property type="match status" value="2"/>
</dbReference>
<evidence type="ECO:0000256" key="2">
    <source>
        <dbReference type="ARBA" id="ARBA00023242"/>
    </source>
</evidence>
<dbReference type="GO" id="GO:0005634">
    <property type="term" value="C:nucleus"/>
    <property type="evidence" value="ECO:0007669"/>
    <property type="project" value="UniProtKB-SubCell"/>
</dbReference>
<dbReference type="InterPro" id="IPR000626">
    <property type="entry name" value="Ubiquitin-like_dom"/>
</dbReference>
<dbReference type="PANTHER" id="PTHR47187">
    <property type="entry name" value="NFATC2-INTERACTING PROTEIN"/>
    <property type="match status" value="1"/>
</dbReference>
<organism evidence="5 6">
    <name type="scientific">Drosophila lebanonensis</name>
    <name type="common">Fruit fly</name>
    <name type="synonym">Scaptodrosophila lebanonensis</name>
    <dbReference type="NCBI Taxonomy" id="7225"/>
    <lineage>
        <taxon>Eukaryota</taxon>
        <taxon>Metazoa</taxon>
        <taxon>Ecdysozoa</taxon>
        <taxon>Arthropoda</taxon>
        <taxon>Hexapoda</taxon>
        <taxon>Insecta</taxon>
        <taxon>Pterygota</taxon>
        <taxon>Neoptera</taxon>
        <taxon>Endopterygota</taxon>
        <taxon>Diptera</taxon>
        <taxon>Brachycera</taxon>
        <taxon>Muscomorpha</taxon>
        <taxon>Ephydroidea</taxon>
        <taxon>Drosophilidae</taxon>
        <taxon>Scaptodrosophila</taxon>
    </lineage>
</organism>
<feature type="region of interest" description="Disordered" evidence="3">
    <location>
        <begin position="133"/>
        <end position="172"/>
    </location>
</feature>
<dbReference type="Pfam" id="PF11976">
    <property type="entry name" value="Rad60-SLD"/>
    <property type="match status" value="1"/>
</dbReference>
<dbReference type="AlphaFoldDB" id="A0A6J2T483"/>
<dbReference type="GeneID" id="115621329"/>
<accession>A0A6J2T483</accession>
<comment type="subcellular location">
    <subcellularLocation>
        <location evidence="1">Nucleus</location>
    </subcellularLocation>
</comment>
<dbReference type="InterPro" id="IPR022617">
    <property type="entry name" value="Rad60/SUMO-like_dom"/>
</dbReference>
<proteinExistence type="predicted"/>
<dbReference type="RefSeq" id="XP_030370809.1">
    <property type="nucleotide sequence ID" value="XM_030514949.1"/>
</dbReference>
<keyword evidence="2" id="KW-0539">Nucleus</keyword>